<accession>A0A0K1PN14</accession>
<dbReference type="SUPFAM" id="SSF82784">
    <property type="entry name" value="OsmC-like"/>
    <property type="match status" value="1"/>
</dbReference>
<dbReference type="PANTHER" id="PTHR39624:SF2">
    <property type="entry name" value="OSMC-LIKE PROTEIN"/>
    <property type="match status" value="1"/>
</dbReference>
<dbReference type="PATRIC" id="fig|1391654.3.peg.1185"/>
<reference evidence="1 2" key="1">
    <citation type="submission" date="2015-08" db="EMBL/GenBank/DDBJ databases">
        <authorList>
            <person name="Babu N.S."/>
            <person name="Beckwith C.J."/>
            <person name="Beseler K.G."/>
            <person name="Brison A."/>
            <person name="Carone J.V."/>
            <person name="Caskin T.P."/>
            <person name="Diamond M."/>
            <person name="Durham M.E."/>
            <person name="Foxe J.M."/>
            <person name="Go M."/>
            <person name="Henderson B.A."/>
            <person name="Jones I.B."/>
            <person name="McGettigan J.A."/>
            <person name="Micheletti S.J."/>
            <person name="Nasrallah M.E."/>
            <person name="Ortiz D."/>
            <person name="Piller C.R."/>
            <person name="Privatt S.R."/>
            <person name="Schneider S.L."/>
            <person name="Sharp S."/>
            <person name="Smith T.C."/>
            <person name="Stanton J.D."/>
            <person name="Ullery H.E."/>
            <person name="Wilson R.J."/>
            <person name="Serrano M.G."/>
            <person name="Buck G."/>
            <person name="Lee V."/>
            <person name="Wang Y."/>
            <person name="Carvalho R."/>
            <person name="Voegtly L."/>
            <person name="Shi R."/>
            <person name="Duckworth R."/>
            <person name="Johnson A."/>
            <person name="Loviza R."/>
            <person name="Walstead R."/>
            <person name="Shah Z."/>
            <person name="Kiflezghi M."/>
            <person name="Wade K."/>
            <person name="Ball S.L."/>
            <person name="Bradley K.W."/>
            <person name="Asai D.J."/>
            <person name="Bowman C.A."/>
            <person name="Russell D.A."/>
            <person name="Pope W.H."/>
            <person name="Jacobs-Sera D."/>
            <person name="Hendrix R.W."/>
            <person name="Hatfull G.F."/>
        </authorList>
    </citation>
    <scope>NUCLEOTIDE SEQUENCE [LARGE SCALE GENOMIC DNA]</scope>
    <source>
        <strain evidence="1 2">DSM 27648</strain>
    </source>
</reference>
<dbReference type="InterPro" id="IPR036102">
    <property type="entry name" value="OsmC/Ohrsf"/>
</dbReference>
<dbReference type="InterPro" id="IPR015946">
    <property type="entry name" value="KH_dom-like_a/b"/>
</dbReference>
<evidence type="ECO:0000313" key="2">
    <source>
        <dbReference type="Proteomes" id="UP000064967"/>
    </source>
</evidence>
<dbReference type="InterPro" id="IPR003718">
    <property type="entry name" value="OsmC/Ohr_fam"/>
</dbReference>
<dbReference type="Gene3D" id="3.30.300.20">
    <property type="match status" value="1"/>
</dbReference>
<gene>
    <name evidence="1" type="ORF">AKJ09_01168</name>
</gene>
<dbReference type="EMBL" id="CP012333">
    <property type="protein sequence ID" value="AKU94504.1"/>
    <property type="molecule type" value="Genomic_DNA"/>
</dbReference>
<dbReference type="PANTHER" id="PTHR39624">
    <property type="entry name" value="PROTEIN INVOLVED IN RIMO-MEDIATED BETA-METHYLTHIOLATION OF RIBOSOMAL PROTEIN S12 YCAO"/>
    <property type="match status" value="1"/>
</dbReference>
<dbReference type="KEGG" id="llu:AKJ09_01168"/>
<protein>
    <recommendedName>
        <fullName evidence="3">OsmC/Ohr family protein</fullName>
    </recommendedName>
</protein>
<dbReference type="RefSeq" id="WP_146646091.1">
    <property type="nucleotide sequence ID" value="NZ_CP012333.1"/>
</dbReference>
<organism evidence="1 2">
    <name type="scientific">Labilithrix luteola</name>
    <dbReference type="NCBI Taxonomy" id="1391654"/>
    <lineage>
        <taxon>Bacteria</taxon>
        <taxon>Pseudomonadati</taxon>
        <taxon>Myxococcota</taxon>
        <taxon>Polyangia</taxon>
        <taxon>Polyangiales</taxon>
        <taxon>Labilitrichaceae</taxon>
        <taxon>Labilithrix</taxon>
    </lineage>
</organism>
<dbReference type="Pfam" id="PF02566">
    <property type="entry name" value="OsmC"/>
    <property type="match status" value="1"/>
</dbReference>
<dbReference type="Proteomes" id="UP000064967">
    <property type="component" value="Chromosome"/>
</dbReference>
<proteinExistence type="predicted"/>
<dbReference type="STRING" id="1391654.AKJ09_01168"/>
<evidence type="ECO:0000313" key="1">
    <source>
        <dbReference type="EMBL" id="AKU94504.1"/>
    </source>
</evidence>
<dbReference type="OrthoDB" id="9789573at2"/>
<keyword evidence="2" id="KW-1185">Reference proteome</keyword>
<sequence>MKIDCESESPGAFPQIVRVRQHTFRVDVGEITGGTDSAPDPHDYFDSALAACKTTTAIWYARRNAMPLERVEAHVERDDHEERQGKYTLRVRMVFHGPLTEEQRTRLHAAVGKCPIHKLMTTSDVVIEMAPLDPAS</sequence>
<name>A0A0K1PN14_9BACT</name>
<dbReference type="AlphaFoldDB" id="A0A0K1PN14"/>
<evidence type="ECO:0008006" key="3">
    <source>
        <dbReference type="Google" id="ProtNLM"/>
    </source>
</evidence>